<dbReference type="Gene3D" id="1.20.1540.10">
    <property type="entry name" value="Rhomboid-like"/>
    <property type="match status" value="2"/>
</dbReference>
<feature type="domain" description="Peptidase S54 rhomboid" evidence="8">
    <location>
        <begin position="165"/>
        <end position="258"/>
    </location>
</feature>
<keyword evidence="6 7" id="KW-0472">Membrane</keyword>
<feature type="transmembrane region" description="Helical" evidence="7">
    <location>
        <begin position="12"/>
        <end position="30"/>
    </location>
</feature>
<dbReference type="AlphaFoldDB" id="A0A2T0WR52"/>
<evidence type="ECO:0000256" key="6">
    <source>
        <dbReference type="ARBA" id="ARBA00023136"/>
    </source>
</evidence>
<keyword evidence="3 7" id="KW-0812">Transmembrane</keyword>
<evidence type="ECO:0000256" key="5">
    <source>
        <dbReference type="ARBA" id="ARBA00022989"/>
    </source>
</evidence>
<comment type="similarity">
    <text evidence="2">Belongs to the peptidase S54 family.</text>
</comment>
<accession>A0A2T0WR52</accession>
<protein>
    <submittedName>
        <fullName evidence="9">Rhomboid family protein</fullName>
    </submittedName>
</protein>
<feature type="transmembrane region" description="Helical" evidence="7">
    <location>
        <begin position="182"/>
        <end position="200"/>
    </location>
</feature>
<dbReference type="Pfam" id="PF01694">
    <property type="entry name" value="Rhomboid"/>
    <property type="match status" value="2"/>
</dbReference>
<gene>
    <name evidence="9" type="ORF">CLW00_103298</name>
</gene>
<name>A0A2T0WR52_9BACT</name>
<feature type="transmembrane region" description="Helical" evidence="7">
    <location>
        <begin position="240"/>
        <end position="259"/>
    </location>
</feature>
<dbReference type="InterPro" id="IPR022764">
    <property type="entry name" value="Peptidase_S54_rhomboid_dom"/>
</dbReference>
<dbReference type="PANTHER" id="PTHR43731:SF14">
    <property type="entry name" value="PRESENILIN-ASSOCIATED RHOMBOID-LIKE PROTEIN, MITOCHONDRIAL"/>
    <property type="match status" value="1"/>
</dbReference>
<evidence type="ECO:0000256" key="3">
    <source>
        <dbReference type="ARBA" id="ARBA00022692"/>
    </source>
</evidence>
<organism evidence="9 10">
    <name type="scientific">Mongoliibacter ruber</name>
    <dbReference type="NCBI Taxonomy" id="1750599"/>
    <lineage>
        <taxon>Bacteria</taxon>
        <taxon>Pseudomonadati</taxon>
        <taxon>Bacteroidota</taxon>
        <taxon>Cytophagia</taxon>
        <taxon>Cytophagales</taxon>
        <taxon>Cyclobacteriaceae</taxon>
        <taxon>Mongoliibacter</taxon>
    </lineage>
</organism>
<evidence type="ECO:0000259" key="8">
    <source>
        <dbReference type="Pfam" id="PF01694"/>
    </source>
</evidence>
<dbReference type="InterPro" id="IPR050925">
    <property type="entry name" value="Rhomboid_protease_S54"/>
</dbReference>
<dbReference type="EMBL" id="PVTR01000003">
    <property type="protein sequence ID" value="PRY89176.1"/>
    <property type="molecule type" value="Genomic_DNA"/>
</dbReference>
<dbReference type="SUPFAM" id="SSF144091">
    <property type="entry name" value="Rhomboid-like"/>
    <property type="match status" value="1"/>
</dbReference>
<comment type="caution">
    <text evidence="9">The sequence shown here is derived from an EMBL/GenBank/DDBJ whole genome shotgun (WGS) entry which is preliminary data.</text>
</comment>
<reference evidence="9 10" key="1">
    <citation type="submission" date="2018-03" db="EMBL/GenBank/DDBJ databases">
        <title>Genomic Encyclopedia of Archaeal and Bacterial Type Strains, Phase II (KMG-II): from individual species to whole genera.</title>
        <authorList>
            <person name="Goeker M."/>
        </authorList>
    </citation>
    <scope>NUCLEOTIDE SEQUENCE [LARGE SCALE GENOMIC DNA]</scope>
    <source>
        <strain evidence="9 10">DSM 27929</strain>
    </source>
</reference>
<feature type="transmembrane region" description="Helical" evidence="7">
    <location>
        <begin position="86"/>
        <end position="106"/>
    </location>
</feature>
<dbReference type="PANTHER" id="PTHR43731">
    <property type="entry name" value="RHOMBOID PROTEASE"/>
    <property type="match status" value="1"/>
</dbReference>
<dbReference type="Proteomes" id="UP000238157">
    <property type="component" value="Unassembled WGS sequence"/>
</dbReference>
<comment type="subcellular location">
    <subcellularLocation>
        <location evidence="1">Membrane</location>
        <topology evidence="1">Multi-pass membrane protein</topology>
    </subcellularLocation>
</comment>
<sequence>MFRNLTPIAKNLLIANIGLFFVTAYFAPMLKAYSALYYLGTPMFMPFQIFTYMFMHADFWHLFGNMFGLFIFGPLLEQFLGSKRFLILWMVAGVGAGILYSGYNAVQVGIVNNKVANYAANPNPADFAKYIKDYRPYFEDKHLDFRDVYRENPEDSQLADTSSKIVTSLGATLVNNIKRSSMIGASGALFGLLVAFAMLFPNTELFLLFLPVPIKAKYFVSVYILYSLYSEFMRAGHDNIAHMAHIFGAVVGFVLIYIWKKDRTNFY</sequence>
<dbReference type="GO" id="GO:0004252">
    <property type="term" value="F:serine-type endopeptidase activity"/>
    <property type="evidence" value="ECO:0007669"/>
    <property type="project" value="InterPro"/>
</dbReference>
<evidence type="ECO:0000256" key="2">
    <source>
        <dbReference type="ARBA" id="ARBA00009045"/>
    </source>
</evidence>
<evidence type="ECO:0000256" key="7">
    <source>
        <dbReference type="SAM" id="Phobius"/>
    </source>
</evidence>
<evidence type="ECO:0000313" key="9">
    <source>
        <dbReference type="EMBL" id="PRY89176.1"/>
    </source>
</evidence>
<dbReference type="GO" id="GO:0016020">
    <property type="term" value="C:membrane"/>
    <property type="evidence" value="ECO:0007669"/>
    <property type="project" value="UniProtKB-SubCell"/>
</dbReference>
<dbReference type="OrthoDB" id="9807874at2"/>
<keyword evidence="10" id="KW-1185">Reference proteome</keyword>
<keyword evidence="4" id="KW-0378">Hydrolase</keyword>
<feature type="domain" description="Peptidase S54 rhomboid" evidence="8">
    <location>
        <begin position="47"/>
        <end position="105"/>
    </location>
</feature>
<feature type="transmembrane region" description="Helical" evidence="7">
    <location>
        <begin position="206"/>
        <end position="228"/>
    </location>
</feature>
<evidence type="ECO:0000313" key="10">
    <source>
        <dbReference type="Proteomes" id="UP000238157"/>
    </source>
</evidence>
<evidence type="ECO:0000256" key="1">
    <source>
        <dbReference type="ARBA" id="ARBA00004141"/>
    </source>
</evidence>
<proteinExistence type="inferred from homology"/>
<dbReference type="RefSeq" id="WP_106132947.1">
    <property type="nucleotide sequence ID" value="NZ_PVTR01000003.1"/>
</dbReference>
<dbReference type="InterPro" id="IPR035952">
    <property type="entry name" value="Rhomboid-like_sf"/>
</dbReference>
<evidence type="ECO:0000256" key="4">
    <source>
        <dbReference type="ARBA" id="ARBA00022801"/>
    </source>
</evidence>
<keyword evidence="5 7" id="KW-1133">Transmembrane helix</keyword>